<dbReference type="GO" id="GO:0006954">
    <property type="term" value="P:inflammatory response"/>
    <property type="evidence" value="ECO:0007669"/>
    <property type="project" value="UniProtKB-KW"/>
</dbReference>
<feature type="compositionally biased region" description="Polar residues" evidence="13">
    <location>
        <begin position="710"/>
        <end position="721"/>
    </location>
</feature>
<dbReference type="Pfam" id="PF13553">
    <property type="entry name" value="FIIND"/>
    <property type="match status" value="2"/>
</dbReference>
<feature type="compositionally biased region" description="Low complexity" evidence="13">
    <location>
        <begin position="1005"/>
        <end position="1016"/>
    </location>
</feature>
<evidence type="ECO:0000256" key="9">
    <source>
        <dbReference type="ARBA" id="ARBA00022840"/>
    </source>
</evidence>
<dbReference type="Gene3D" id="3.40.50.300">
    <property type="entry name" value="P-loop containing nucleotide triphosphate hydrolases"/>
    <property type="match status" value="1"/>
</dbReference>
<keyword evidence="7" id="KW-0547">Nucleotide-binding</keyword>
<sequence>MVDCEEEEQHTSCWSQRSEERFYSDFLLPRHASHSAQAAEETYDLDAPLPVPACAPRPTASTSREQTGDPSTDHCPACSRGKPQQAAQVETFCLSSSAPLGDLQAEPLTTKDEFWGPTGHVAIEVVDQEKSLYRAHFPTAGSYHWPNTGLHFVVRGSVTIEIGFCAWDPFLDLIDPEDNFIVAGPLFDIKAEPGAVAAVHLPHFMSLQGEYVDNSQFCVAHFKEEGMELEEPARVEECYTVLENPSFSPLGVLLRIFPVARNFISINSTVMLYYNFRPDEINFHLYLIPNDCSIRKVVLSPERSSHAADTSAESPHDNLKLCYRSPREDQLFSEISVQQLKKRIRLEIKDKEDGNVVWEALNKVDLIYEIPEVSPGQACKFLLRYQISNRRPQTCSRTETQQTSSPNRSVAAVRDHRSHGHIWACHVALEGEKRLCKPHRGQALQSVCAQGRVPPTPSPARGACTSTGSLSASLSNCTHTQPKQNASSMLTSSPSPRGTSRPVHFVDENREYLVARVTSVDPVLDKLLGKVLSEEQYEAVRAEVTTQDQMRKLFGFSRAWDETCKDLLYQALKETHPHLIGDLEMCYGEKLGHVLDVGNVERHQGSAEIQENHRQWEQEGRAALRGSGGGARKDNPDTDGQQGRKGSWQGAHRLRARLCPWGRPWKTSPMEGWSERAGMLLCSGREQSVTVPPPLAGVPTTRPRAHAGTQGASDWLQQRHPSVTPPRHRWASPRALQISSLPGLLGPNRHLSPELFPVTPSPLEFRLHCPKTCLRTARSPPQSLSRHLSGPRAGTCGLNPRPCAEPPTTGLERGEAVRTGAFFPAPQQQPSPQHLGCHPPCRGPDFSGEEERGTDPGSASGLTGTGSPVVTPGQSLCALTPGCSEESAGADDREWVPRAQRVHGMLGSDGGHAQGGAPALDSGLNGRRHEDARTDRTDSTDEHQRAAAVESSREGEMRPGLGGLPASRPPGIPACHATCRNLRLLKSVLLAPKPAAPAGVRDLRPSSSRSPPTTGPVRAKVSWARMDSPDICVPRTDMRTLVHAPLLPVTLAQHPSPASELRGDCSCSAWWRTLPRSASQGQERAEWEWAHHTRSSETPPRPWFPLLPAPKLKGPTTGVGIDQGAPLGPKILRGAHVKSSPAKAQGKVPQGKGADSWRKNGQKSPAAPMDLDVLSQEDLKEFQLQLFQKELQGPSSCGTADWPQKAGGLRWPSLWWLIWGSEVWERTLHTWKKMGLSGLCAQAEAECISGTWGHSVQGPQSVHEGLSEARDGETDSDGPREGDEWGSPAAPKCSPPGDDGAQGEHSPCSLMVLTSHHPPPVNDPDPDELILDSEEEEQHTSCWSKWRKELKDRFQHVFYFSCRHLDPAKTVSLAELITQDGATAEAPIDQVLSQPEKLLFILDGLDEPDWHLAKKKGDFPLRWSQKQPLCSLLRQLLRETTLPGKSLLITVRNTALVKFICFLKHPQWVEVLGFSESGRKEYSCKFFTGEGQAGRALSVAESNLALWVLCRVPWVSWLVCACLRQQMEQGRELSLTPRTTTGLCLLYLSQALPAQPIGTHLRGFAEGIQKSKTLFSVKDLRKHGIEGTTVSTILQMGILQKQPTHLRYSFIHRCFQQFFAVMSSVLRCGKEESANPTSARTIMKQLTEHYVEDNIETPIMHFLFGLLSEQGMREMERIFSCTLSQERRQELLIWAKGVAKNKYLHSEPYSLQLFRCLYEIQDKDFLKIALVVFQEKIIHVVTDTELLVFTFCAKFCPHVQKLQLNEGGQRKQAWKFPGVVLTPSPSSLHNTVASTMLGMEEFSLSLAPGAKGQGHRGKPQQAAQVETFCLSPPAPVGDLQAEPLTTKDEFWGPTGHVAIEVVDQGKSLYRVDLWFSPKRWAALSCQRPQAQTSCSPDGSHGKDWVLGPPASVRAPNPHSQTLSLTGNHVDSSQFHVANFKEEGMHLEKPARVEECYTVLKNPSFSPLGVLLRIFPVTWNFISITSTVMLYHQLRPDEINFHLYLIPNDCSIQKAIDDKEKKFQFVQIRKPPPDPTLYGHPLPNFWFRGDGDNAPGEQPRLPLTRTRGHPWKHLIRKVPERQPLREHWCLLTRCSFCAQELELCYRSPGKSQLFSEIYVGRSESGMRLQIENKKDGTVVWQALVRPGKSRQFQTAQG</sequence>
<feature type="compositionally biased region" description="Polar residues" evidence="13">
    <location>
        <begin position="59"/>
        <end position="70"/>
    </location>
</feature>
<name>A0A8J6A9R5_GALPY</name>
<feature type="domain" description="CARD" evidence="14">
    <location>
        <begin position="498"/>
        <end position="587"/>
    </location>
</feature>
<dbReference type="GO" id="GO:0005524">
    <property type="term" value="F:ATP binding"/>
    <property type="evidence" value="ECO:0007669"/>
    <property type="project" value="UniProtKB-KW"/>
</dbReference>
<evidence type="ECO:0000256" key="8">
    <source>
        <dbReference type="ARBA" id="ARBA00022801"/>
    </source>
</evidence>
<feature type="region of interest" description="Disordered" evidence="13">
    <location>
        <begin position="997"/>
        <end position="1017"/>
    </location>
</feature>
<evidence type="ECO:0000256" key="1">
    <source>
        <dbReference type="ARBA" id="ARBA00004123"/>
    </source>
</evidence>
<evidence type="ECO:0000259" key="15">
    <source>
        <dbReference type="PROSITE" id="PS50837"/>
    </source>
</evidence>
<dbReference type="Proteomes" id="UP000700334">
    <property type="component" value="Unassembled WGS sequence"/>
</dbReference>
<keyword evidence="9" id="KW-0067">ATP-binding</keyword>
<evidence type="ECO:0000259" key="14">
    <source>
        <dbReference type="PROSITE" id="PS50209"/>
    </source>
</evidence>
<dbReference type="GO" id="GO:0045087">
    <property type="term" value="P:innate immune response"/>
    <property type="evidence" value="ECO:0007669"/>
    <property type="project" value="UniProtKB-KW"/>
</dbReference>
<feature type="region of interest" description="Disordered" evidence="13">
    <location>
        <begin position="474"/>
        <end position="503"/>
    </location>
</feature>
<proteinExistence type="predicted"/>
<evidence type="ECO:0000259" key="16">
    <source>
        <dbReference type="PROSITE" id="PS51830"/>
    </source>
</evidence>
<evidence type="ECO:0000256" key="4">
    <source>
        <dbReference type="ARBA" id="ARBA00022588"/>
    </source>
</evidence>
<dbReference type="PANTHER" id="PTHR46985">
    <property type="entry name" value="NACHT, LRR AND PYD DOMAINS-CONTAINING PROTEIN 1"/>
    <property type="match status" value="1"/>
</dbReference>
<dbReference type="OrthoDB" id="428577at2759"/>
<dbReference type="PROSITE" id="PS50837">
    <property type="entry name" value="NACHT"/>
    <property type="match status" value="1"/>
</dbReference>
<feature type="region of interest" description="Disordered" evidence="13">
    <location>
        <begin position="605"/>
        <end position="649"/>
    </location>
</feature>
<dbReference type="PROSITE" id="PS50209">
    <property type="entry name" value="CARD"/>
    <property type="match status" value="1"/>
</dbReference>
<dbReference type="Gene3D" id="1.10.533.10">
    <property type="entry name" value="Death Domain, Fas"/>
    <property type="match status" value="1"/>
</dbReference>
<keyword evidence="4" id="KW-0399">Innate immunity</keyword>
<keyword evidence="8" id="KW-0378">Hydrolase</keyword>
<evidence type="ECO:0000313" key="17">
    <source>
        <dbReference type="EMBL" id="KAG8517083.1"/>
    </source>
</evidence>
<keyword evidence="10" id="KW-0391">Immunity</keyword>
<gene>
    <name evidence="17" type="ORF">J0S82_012562</name>
</gene>
<feature type="compositionally biased region" description="Basic and acidic residues" evidence="13">
    <location>
        <begin position="927"/>
        <end position="957"/>
    </location>
</feature>
<dbReference type="InterPro" id="IPR027417">
    <property type="entry name" value="P-loop_NTPase"/>
</dbReference>
<evidence type="ECO:0000256" key="10">
    <source>
        <dbReference type="ARBA" id="ARBA00022859"/>
    </source>
</evidence>
<feature type="region of interest" description="Disordered" evidence="13">
    <location>
        <begin position="34"/>
        <end position="80"/>
    </location>
</feature>
<feature type="compositionally biased region" description="Basic and acidic residues" evidence="13">
    <location>
        <begin position="1265"/>
        <end position="1283"/>
    </location>
</feature>
<evidence type="ECO:0000256" key="11">
    <source>
        <dbReference type="ARBA" id="ARBA00023198"/>
    </source>
</evidence>
<keyword evidence="11" id="KW-0395">Inflammatory response</keyword>
<dbReference type="Pfam" id="PF23679">
    <property type="entry name" value="UPA-FIIND"/>
    <property type="match status" value="1"/>
</dbReference>
<dbReference type="InterPro" id="IPR041075">
    <property type="entry name" value="NOD1/2_WH"/>
</dbReference>
<feature type="domain" description="FIIND" evidence="16">
    <location>
        <begin position="1917"/>
        <end position="2156"/>
    </location>
</feature>
<dbReference type="GO" id="GO:0061702">
    <property type="term" value="C:canonical inflammasome complex"/>
    <property type="evidence" value="ECO:0007669"/>
    <property type="project" value="TreeGrafter"/>
</dbReference>
<feature type="domain" description="NACHT" evidence="15">
    <location>
        <begin position="1353"/>
        <end position="1626"/>
    </location>
</feature>
<feature type="region of interest" description="Disordered" evidence="13">
    <location>
        <begin position="776"/>
        <end position="969"/>
    </location>
</feature>
<feature type="compositionally biased region" description="Basic and acidic residues" evidence="13">
    <location>
        <begin position="605"/>
        <end position="622"/>
    </location>
</feature>
<feature type="compositionally biased region" description="Polar residues" evidence="13">
    <location>
        <begin position="474"/>
        <end position="490"/>
    </location>
</feature>
<dbReference type="CDD" id="cd08330">
    <property type="entry name" value="CARD_ASC_NALP1"/>
    <property type="match status" value="1"/>
</dbReference>
<organism evidence="17 18">
    <name type="scientific">Galemys pyrenaicus</name>
    <name type="common">Iberian desman</name>
    <name type="synonym">Pyrenean desman</name>
    <dbReference type="NCBI Taxonomy" id="202257"/>
    <lineage>
        <taxon>Eukaryota</taxon>
        <taxon>Metazoa</taxon>
        <taxon>Chordata</taxon>
        <taxon>Craniata</taxon>
        <taxon>Vertebrata</taxon>
        <taxon>Euteleostomi</taxon>
        <taxon>Mammalia</taxon>
        <taxon>Eutheria</taxon>
        <taxon>Laurasiatheria</taxon>
        <taxon>Eulipotyphla</taxon>
        <taxon>Talpidae</taxon>
        <taxon>Galemys</taxon>
    </lineage>
</organism>
<dbReference type="PANTHER" id="PTHR46985:SF3">
    <property type="entry name" value="NACHT, LRR AND PYD DOMAINS-CONTAINING PROTEIN 1"/>
    <property type="match status" value="1"/>
</dbReference>
<feature type="compositionally biased region" description="Polar residues" evidence="13">
    <location>
        <begin position="860"/>
        <end position="874"/>
    </location>
</feature>
<keyword evidence="3" id="KW-0963">Cytoplasm</keyword>
<feature type="compositionally biased region" description="Low complexity" evidence="13">
    <location>
        <begin position="491"/>
        <end position="502"/>
    </location>
</feature>
<feature type="region of interest" description="Disordered" evidence="13">
    <location>
        <begin position="696"/>
        <end position="731"/>
    </location>
</feature>
<dbReference type="PROSITE" id="PS51830">
    <property type="entry name" value="FIIND"/>
    <property type="match status" value="2"/>
</dbReference>
<feature type="compositionally biased region" description="Low complexity" evidence="13">
    <location>
        <begin position="821"/>
        <end position="833"/>
    </location>
</feature>
<feature type="region of interest" description="Disordered" evidence="13">
    <location>
        <begin position="1254"/>
        <end position="1322"/>
    </location>
</feature>
<dbReference type="SUPFAM" id="SSF47986">
    <property type="entry name" value="DEATH domain"/>
    <property type="match status" value="2"/>
</dbReference>
<dbReference type="InterPro" id="IPR001315">
    <property type="entry name" value="CARD"/>
</dbReference>
<dbReference type="EMBL" id="JAGFMF010011660">
    <property type="protein sequence ID" value="KAG8517083.1"/>
    <property type="molecule type" value="Genomic_DNA"/>
</dbReference>
<keyword evidence="5" id="KW-0433">Leucine-rich repeat</keyword>
<reference evidence="17" key="1">
    <citation type="journal article" date="2021" name="Evol. Appl.">
        <title>The genome of the Pyrenean desman and the effects of bottlenecks and inbreeding on the genomic landscape of an endangered species.</title>
        <authorList>
            <person name="Escoda L."/>
            <person name="Castresana J."/>
        </authorList>
    </citation>
    <scope>NUCLEOTIDE SEQUENCE</scope>
    <source>
        <strain evidence="17">IBE-C5619</strain>
    </source>
</reference>
<protein>
    <submittedName>
        <fullName evidence="17">NACHT, LRR and PYD domains-containing protein 1</fullName>
    </submittedName>
</protein>
<evidence type="ECO:0000256" key="12">
    <source>
        <dbReference type="ARBA" id="ARBA00023242"/>
    </source>
</evidence>
<evidence type="ECO:0000256" key="13">
    <source>
        <dbReference type="SAM" id="MobiDB-lite"/>
    </source>
</evidence>
<dbReference type="Pfam" id="PF00619">
    <property type="entry name" value="CARD"/>
    <property type="match status" value="1"/>
</dbReference>
<evidence type="ECO:0000313" key="18">
    <source>
        <dbReference type="Proteomes" id="UP000700334"/>
    </source>
</evidence>
<dbReference type="InterPro" id="IPR025307">
    <property type="entry name" value="FIIND_dom"/>
</dbReference>
<evidence type="ECO:0000256" key="6">
    <source>
        <dbReference type="ARBA" id="ARBA00022737"/>
    </source>
</evidence>
<dbReference type="InterPro" id="IPR051249">
    <property type="entry name" value="NLRP_Inflammasome"/>
</dbReference>
<dbReference type="GO" id="GO:0005634">
    <property type="term" value="C:nucleus"/>
    <property type="evidence" value="ECO:0007669"/>
    <property type="project" value="UniProtKB-SubCell"/>
</dbReference>
<dbReference type="InterPro" id="IPR011029">
    <property type="entry name" value="DEATH-like_dom_sf"/>
</dbReference>
<dbReference type="InterPro" id="IPR033516">
    <property type="entry name" value="CARD8/ASC/NALP1_CARD"/>
</dbReference>
<dbReference type="InterPro" id="IPR041267">
    <property type="entry name" value="NLRP_HD2"/>
</dbReference>
<accession>A0A8J6A9R5</accession>
<evidence type="ECO:0000256" key="7">
    <source>
        <dbReference type="ARBA" id="ARBA00022741"/>
    </source>
</evidence>
<feature type="region of interest" description="Disordered" evidence="13">
    <location>
        <begin position="1136"/>
        <end position="1167"/>
    </location>
</feature>
<dbReference type="GO" id="GO:0042981">
    <property type="term" value="P:regulation of apoptotic process"/>
    <property type="evidence" value="ECO:0007669"/>
    <property type="project" value="InterPro"/>
</dbReference>
<dbReference type="Pfam" id="PF17779">
    <property type="entry name" value="WHD_NOD2"/>
    <property type="match status" value="1"/>
</dbReference>
<dbReference type="Pfam" id="PF05729">
    <property type="entry name" value="NACHT"/>
    <property type="match status" value="1"/>
</dbReference>
<evidence type="ECO:0000256" key="3">
    <source>
        <dbReference type="ARBA" id="ARBA00022490"/>
    </source>
</evidence>
<evidence type="ECO:0000256" key="5">
    <source>
        <dbReference type="ARBA" id="ARBA00022614"/>
    </source>
</evidence>
<dbReference type="InterPro" id="IPR007111">
    <property type="entry name" value="NACHT_NTPase"/>
</dbReference>
<dbReference type="FunFam" id="1.10.533.10:FF:000013">
    <property type="entry name" value="Apoptosis-associated speck-like protein containing a CARD"/>
    <property type="match status" value="1"/>
</dbReference>
<keyword evidence="12" id="KW-0539">Nucleus</keyword>
<feature type="domain" description="FIIND" evidence="16">
    <location>
        <begin position="114"/>
        <end position="376"/>
    </location>
</feature>
<dbReference type="GO" id="GO:0016787">
    <property type="term" value="F:hydrolase activity"/>
    <property type="evidence" value="ECO:0007669"/>
    <property type="project" value="UniProtKB-KW"/>
</dbReference>
<comment type="subcellular location">
    <subcellularLocation>
        <location evidence="2">Cytoplasm</location>
        <location evidence="2">Cytosol</location>
    </subcellularLocation>
    <subcellularLocation>
        <location evidence="1">Nucleus</location>
    </subcellularLocation>
</comment>
<dbReference type="Pfam" id="PF17776">
    <property type="entry name" value="NLRC4_HD2"/>
    <property type="match status" value="1"/>
</dbReference>
<comment type="caution">
    <text evidence="17">The sequence shown here is derived from an EMBL/GenBank/DDBJ whole genome shotgun (WGS) entry which is preliminary data.</text>
</comment>
<keyword evidence="6" id="KW-0677">Repeat</keyword>
<keyword evidence="18" id="KW-1185">Reference proteome</keyword>
<evidence type="ECO:0000256" key="2">
    <source>
        <dbReference type="ARBA" id="ARBA00004514"/>
    </source>
</evidence>